<dbReference type="Pfam" id="PF04749">
    <property type="entry name" value="PLAC8"/>
    <property type="match status" value="1"/>
</dbReference>
<proteinExistence type="predicted"/>
<dbReference type="STRING" id="3760.A0A251QSF9"/>
<dbReference type="PANTHER" id="PTHR15907">
    <property type="entry name" value="DUF614 FAMILY PROTEIN-RELATED"/>
    <property type="match status" value="1"/>
</dbReference>
<reference evidence="1 2" key="1">
    <citation type="journal article" date="2013" name="Nat. Genet.">
        <title>The high-quality draft genome of peach (Prunus persica) identifies unique patterns of genetic diversity, domestication and genome evolution.</title>
        <authorList>
            <consortium name="International Peach Genome Initiative"/>
            <person name="Verde I."/>
            <person name="Abbott A.G."/>
            <person name="Scalabrin S."/>
            <person name="Jung S."/>
            <person name="Shu S."/>
            <person name="Marroni F."/>
            <person name="Zhebentyayeva T."/>
            <person name="Dettori M.T."/>
            <person name="Grimwood J."/>
            <person name="Cattonaro F."/>
            <person name="Zuccolo A."/>
            <person name="Rossini L."/>
            <person name="Jenkins J."/>
            <person name="Vendramin E."/>
            <person name="Meisel L.A."/>
            <person name="Decroocq V."/>
            <person name="Sosinski B."/>
            <person name="Prochnik S."/>
            <person name="Mitros T."/>
            <person name="Policriti A."/>
            <person name="Cipriani G."/>
            <person name="Dondini L."/>
            <person name="Ficklin S."/>
            <person name="Goodstein D.M."/>
            <person name="Xuan P."/>
            <person name="Del Fabbro C."/>
            <person name="Aramini V."/>
            <person name="Copetti D."/>
            <person name="Gonzalez S."/>
            <person name="Horner D.S."/>
            <person name="Falchi R."/>
            <person name="Lucas S."/>
            <person name="Mica E."/>
            <person name="Maldonado J."/>
            <person name="Lazzari B."/>
            <person name="Bielenberg D."/>
            <person name="Pirona R."/>
            <person name="Miculan M."/>
            <person name="Barakat A."/>
            <person name="Testolin R."/>
            <person name="Stella A."/>
            <person name="Tartarini S."/>
            <person name="Tonutti P."/>
            <person name="Arus P."/>
            <person name="Orellana A."/>
            <person name="Wells C."/>
            <person name="Main D."/>
            <person name="Vizzotto G."/>
            <person name="Silva H."/>
            <person name="Salamini F."/>
            <person name="Schmutz J."/>
            <person name="Morgante M."/>
            <person name="Rokhsar D.S."/>
        </authorList>
    </citation>
    <scope>NUCLEOTIDE SEQUENCE [LARGE SCALE GENOMIC DNA]</scope>
    <source>
        <strain evidence="2">cv. Nemared</strain>
    </source>
</reference>
<dbReference type="Proteomes" id="UP000006882">
    <property type="component" value="Chromosome G1"/>
</dbReference>
<organism evidence="1 2">
    <name type="scientific">Prunus persica</name>
    <name type="common">Peach</name>
    <name type="synonym">Amygdalus persica</name>
    <dbReference type="NCBI Taxonomy" id="3760"/>
    <lineage>
        <taxon>Eukaryota</taxon>
        <taxon>Viridiplantae</taxon>
        <taxon>Streptophyta</taxon>
        <taxon>Embryophyta</taxon>
        <taxon>Tracheophyta</taxon>
        <taxon>Spermatophyta</taxon>
        <taxon>Magnoliopsida</taxon>
        <taxon>eudicotyledons</taxon>
        <taxon>Gunneridae</taxon>
        <taxon>Pentapetalae</taxon>
        <taxon>rosids</taxon>
        <taxon>fabids</taxon>
        <taxon>Rosales</taxon>
        <taxon>Rosaceae</taxon>
        <taxon>Amygdaloideae</taxon>
        <taxon>Amygdaleae</taxon>
        <taxon>Prunus</taxon>
    </lineage>
</organism>
<dbReference type="InterPro" id="IPR006461">
    <property type="entry name" value="PLAC_motif_containing"/>
</dbReference>
<evidence type="ECO:0000313" key="2">
    <source>
        <dbReference type="Proteomes" id="UP000006882"/>
    </source>
</evidence>
<sequence length="126" mass="14375">MGEIDLVVASHAFSHASRSAESQKLSTKDEIFFSNNHVITLSCLSHSIVYGLLCTLQCQWVYSCMYRHRLRQKFVLPDEPCGDCCVHFFCEPCALCQEHDELKSRGFNPSKGWIGPPTLLHRCLLR</sequence>
<keyword evidence="2" id="KW-1185">Reference proteome</keyword>
<dbReference type="NCBIfam" id="TIGR01571">
    <property type="entry name" value="A_thal_Cys_rich"/>
    <property type="match status" value="1"/>
</dbReference>
<dbReference type="EMBL" id="CM007651">
    <property type="protein sequence ID" value="ONI26744.1"/>
    <property type="molecule type" value="Genomic_DNA"/>
</dbReference>
<accession>A0A251QSF9</accession>
<dbReference type="AlphaFoldDB" id="A0A251QSF9"/>
<gene>
    <name evidence="1" type="ORF">PRUPE_1G043000</name>
</gene>
<name>A0A251QSF9_PRUPE</name>
<dbReference type="Gramene" id="ONI26744">
    <property type="protein sequence ID" value="ONI26744"/>
    <property type="gene ID" value="PRUPE_1G043000"/>
</dbReference>
<protein>
    <submittedName>
        <fullName evidence="1">Uncharacterized protein</fullName>
    </submittedName>
</protein>
<evidence type="ECO:0000313" key="1">
    <source>
        <dbReference type="EMBL" id="ONI26744.1"/>
    </source>
</evidence>